<dbReference type="eggNOG" id="ENOG502QV0Y">
    <property type="taxonomic scope" value="Eukaryota"/>
</dbReference>
<dbReference type="InterPro" id="IPR025486">
    <property type="entry name" value="DUF4378"/>
</dbReference>
<name>V4KZK3_EUTSA</name>
<evidence type="ECO:0000256" key="1">
    <source>
        <dbReference type="SAM" id="MobiDB-lite"/>
    </source>
</evidence>
<evidence type="ECO:0000313" key="3">
    <source>
        <dbReference type="EMBL" id="ESQ36799.1"/>
    </source>
</evidence>
<proteinExistence type="predicted"/>
<accession>V4KZK3</accession>
<organism evidence="3 4">
    <name type="scientific">Eutrema salsugineum</name>
    <name type="common">Saltwater cress</name>
    <name type="synonym">Sisymbrium salsugineum</name>
    <dbReference type="NCBI Taxonomy" id="72664"/>
    <lineage>
        <taxon>Eukaryota</taxon>
        <taxon>Viridiplantae</taxon>
        <taxon>Streptophyta</taxon>
        <taxon>Embryophyta</taxon>
        <taxon>Tracheophyta</taxon>
        <taxon>Spermatophyta</taxon>
        <taxon>Magnoliopsida</taxon>
        <taxon>eudicotyledons</taxon>
        <taxon>Gunneridae</taxon>
        <taxon>Pentapetalae</taxon>
        <taxon>rosids</taxon>
        <taxon>malvids</taxon>
        <taxon>Brassicales</taxon>
        <taxon>Brassicaceae</taxon>
        <taxon>Eutremeae</taxon>
        <taxon>Eutrema</taxon>
    </lineage>
</organism>
<gene>
    <name evidence="3" type="ORF">EUTSA_v10009599mg</name>
</gene>
<feature type="region of interest" description="Disordered" evidence="1">
    <location>
        <begin position="105"/>
        <end position="130"/>
    </location>
</feature>
<evidence type="ECO:0000313" key="4">
    <source>
        <dbReference type="Proteomes" id="UP000030689"/>
    </source>
</evidence>
<keyword evidence="4" id="KW-1185">Reference proteome</keyword>
<dbReference type="STRING" id="72664.V4KZK3"/>
<reference evidence="3 4" key="1">
    <citation type="journal article" date="2013" name="Front. Plant Sci.">
        <title>The Reference Genome of the Halophytic Plant Eutrema salsugineum.</title>
        <authorList>
            <person name="Yang R."/>
            <person name="Jarvis D.E."/>
            <person name="Chen H."/>
            <person name="Beilstein M.A."/>
            <person name="Grimwood J."/>
            <person name="Jenkins J."/>
            <person name="Shu S."/>
            <person name="Prochnik S."/>
            <person name="Xin M."/>
            <person name="Ma C."/>
            <person name="Schmutz J."/>
            <person name="Wing R.A."/>
            <person name="Mitchell-Olds T."/>
            <person name="Schumaker K.S."/>
            <person name="Wang X."/>
        </authorList>
    </citation>
    <scope>NUCLEOTIDE SEQUENCE [LARGE SCALE GENOMIC DNA]</scope>
</reference>
<dbReference type="KEGG" id="eus:EUTSA_v10009599mg"/>
<dbReference type="PANTHER" id="PTHR47212:SF11">
    <property type="entry name" value="PHOSPHATIDYLINOSITOL N-ACETYGLUCOSAMINLYTRANSFERASE SUBUNIT P-LIKE PROTEIN"/>
    <property type="match status" value="1"/>
</dbReference>
<dbReference type="PANTHER" id="PTHR47212">
    <property type="entry name" value="ADHESIN-LIKE PROTEIN, PUTATIVE (DUF3741)-RELATED"/>
    <property type="match status" value="1"/>
</dbReference>
<dbReference type="OMA" id="QKEVYCR"/>
<sequence>MPIEKHGEEKLCSKIRERSVRLWISGFFKRKKKRSPQESSEDSRLMRRRNRANNLYLLLSEIMGKLKYSFKKEKPQHDKRFLGKKRRFQRSLSTKDHLFLERMTSMSQKRSHHDNEKHLPEMPNNGDFNQNLGTSKQFQRRIVSLPEYLSPFSCPGITWDQNSTELSRSASDDFIKSETFSDDFITCIKEIETASSGEGCSPSISKSNHIVDILTFEISQTEPYDGEKEGEILKEAKSLPQLSLLSVAAPSHDISKTEEYKLVLEPLFIEYEISPARGEAKRQPLCDKFQEKNHPRDEKETVFKYVKAVLDAIDSSWEEMYLRTEFSDQILSPALISNIPFYPSQLCVDHELLFDCINELLFEFCRFPQWASFVFSFTVESIVHEVQKEVYCRLFSSQSAHSLDQILREDMAKPRNWLDIRCDLECIAFETGDLILKELLEELMLDL</sequence>
<dbReference type="EMBL" id="KI517683">
    <property type="protein sequence ID" value="ESQ36799.1"/>
    <property type="molecule type" value="Genomic_DNA"/>
</dbReference>
<dbReference type="Proteomes" id="UP000030689">
    <property type="component" value="Unassembled WGS sequence"/>
</dbReference>
<protein>
    <recommendedName>
        <fullName evidence="2">DUF4378 domain-containing protein</fullName>
    </recommendedName>
</protein>
<dbReference type="Pfam" id="PF14309">
    <property type="entry name" value="DUF4378"/>
    <property type="match status" value="1"/>
</dbReference>
<evidence type="ECO:0000259" key="2">
    <source>
        <dbReference type="Pfam" id="PF14309"/>
    </source>
</evidence>
<dbReference type="Gramene" id="ESQ36799">
    <property type="protein sequence ID" value="ESQ36799"/>
    <property type="gene ID" value="EUTSA_v10009599mg"/>
</dbReference>
<dbReference type="AlphaFoldDB" id="V4KZK3"/>
<feature type="domain" description="DUF4378" evidence="2">
    <location>
        <begin position="303"/>
        <end position="442"/>
    </location>
</feature>